<comment type="caution">
    <text evidence="2">The sequence shown here is derived from an EMBL/GenBank/DDBJ whole genome shotgun (WGS) entry which is preliminary data.</text>
</comment>
<reference evidence="2" key="1">
    <citation type="journal article" date="2023" name="Mol. Phylogenet. Evol.">
        <title>Genome-scale phylogeny and comparative genomics of the fungal order Sordariales.</title>
        <authorList>
            <person name="Hensen N."/>
            <person name="Bonometti L."/>
            <person name="Westerberg I."/>
            <person name="Brannstrom I.O."/>
            <person name="Guillou S."/>
            <person name="Cros-Aarteil S."/>
            <person name="Calhoun S."/>
            <person name="Haridas S."/>
            <person name="Kuo A."/>
            <person name="Mondo S."/>
            <person name="Pangilinan J."/>
            <person name="Riley R."/>
            <person name="LaButti K."/>
            <person name="Andreopoulos B."/>
            <person name="Lipzen A."/>
            <person name="Chen C."/>
            <person name="Yan M."/>
            <person name="Daum C."/>
            <person name="Ng V."/>
            <person name="Clum A."/>
            <person name="Steindorff A."/>
            <person name="Ohm R.A."/>
            <person name="Martin F."/>
            <person name="Silar P."/>
            <person name="Natvig D.O."/>
            <person name="Lalanne C."/>
            <person name="Gautier V."/>
            <person name="Ament-Velasquez S.L."/>
            <person name="Kruys A."/>
            <person name="Hutchinson M.I."/>
            <person name="Powell A.J."/>
            <person name="Barry K."/>
            <person name="Miller A.N."/>
            <person name="Grigoriev I.V."/>
            <person name="Debuchy R."/>
            <person name="Gladieux P."/>
            <person name="Hiltunen Thoren M."/>
            <person name="Johannesson H."/>
        </authorList>
    </citation>
    <scope>NUCLEOTIDE SEQUENCE</scope>
    <source>
        <strain evidence="2">CBS 958.72</strain>
    </source>
</reference>
<feature type="compositionally biased region" description="Polar residues" evidence="1">
    <location>
        <begin position="46"/>
        <end position="63"/>
    </location>
</feature>
<feature type="compositionally biased region" description="Low complexity" evidence="1">
    <location>
        <begin position="71"/>
        <end position="81"/>
    </location>
</feature>
<keyword evidence="3" id="KW-1185">Reference proteome</keyword>
<sequence length="587" mass="64670">MGPRRRDSKNAPSRAQSVASNTLTSRRPSRQQSTCSAAGQGAGDRASQNSPAIQDSITATGRASNGEESRAATTPAPTTAGKRPRPPPSGRSKRGSEDPEALDNETAPPSKRPRRGSKWNGSVATVQTPEEGPAHQPEIREPEAAQPETPQPEPQQESDQESPDVPVSVPQPEFELETPIQSLSTVKGPSTGTPDPGGVLKDIIKTLDDIPPGEIAYGATIPDAAIPKITVNGFGELDPSSLTLGSADLDRLIQRAKELRIKAMGSEWMEIPRTPTWLFLSNYLKIDDKAWDCYVNQIADKSGKFLGFKANKLVPILHGMYLWEENSIWRCYHSRREEPSRVGTLLVMLNNDYEAGGIAVGYENKDLFFDHAPESQNHFFIASHHGVNYDILPVTKGYRLGLSYELHLPGQLRRQSYVQKLTSFVNKHDESLRTQIGKWASEVGGDLVDHHPLVFVLDSDYSEVKNISLQKLTAEDRARAVALQHAAVKRYGKYMLQLYFIKIEASVKTYTHTKPVFKFKALKAVDLAGDPVPGVNLNMKDFIVEEGKHVYQSEMFLGGATTADLGYKMKTTAMSRTCLLLELKETA</sequence>
<protein>
    <submittedName>
        <fullName evidence="2">Uncharacterized protein</fullName>
    </submittedName>
</protein>
<dbReference type="AlphaFoldDB" id="A0AAE0NA36"/>
<evidence type="ECO:0000313" key="3">
    <source>
        <dbReference type="Proteomes" id="UP001287356"/>
    </source>
</evidence>
<feature type="compositionally biased region" description="Polar residues" evidence="1">
    <location>
        <begin position="10"/>
        <end position="37"/>
    </location>
</feature>
<name>A0AAE0NA36_9PEZI</name>
<feature type="compositionally biased region" description="Polar residues" evidence="1">
    <location>
        <begin position="119"/>
        <end position="128"/>
    </location>
</feature>
<accession>A0AAE0NA36</accession>
<reference evidence="2" key="2">
    <citation type="submission" date="2023-06" db="EMBL/GenBank/DDBJ databases">
        <authorList>
            <consortium name="Lawrence Berkeley National Laboratory"/>
            <person name="Haridas S."/>
            <person name="Hensen N."/>
            <person name="Bonometti L."/>
            <person name="Westerberg I."/>
            <person name="Brannstrom I.O."/>
            <person name="Guillou S."/>
            <person name="Cros-Aarteil S."/>
            <person name="Calhoun S."/>
            <person name="Kuo A."/>
            <person name="Mondo S."/>
            <person name="Pangilinan J."/>
            <person name="Riley R."/>
            <person name="Labutti K."/>
            <person name="Andreopoulos B."/>
            <person name="Lipzen A."/>
            <person name="Chen C."/>
            <person name="Yanf M."/>
            <person name="Daum C."/>
            <person name="Ng V."/>
            <person name="Clum A."/>
            <person name="Steindorff A."/>
            <person name="Ohm R."/>
            <person name="Martin F."/>
            <person name="Silar P."/>
            <person name="Natvig D."/>
            <person name="Lalanne C."/>
            <person name="Gautier V."/>
            <person name="Ament-Velasquez S.L."/>
            <person name="Kruys A."/>
            <person name="Hutchinson M.I."/>
            <person name="Powell A.J."/>
            <person name="Barry K."/>
            <person name="Miller A.N."/>
            <person name="Grigoriev I.V."/>
            <person name="Debuchy R."/>
            <person name="Gladieux P."/>
            <person name="Thoren M.H."/>
            <person name="Johannesson H."/>
        </authorList>
    </citation>
    <scope>NUCLEOTIDE SEQUENCE</scope>
    <source>
        <strain evidence="2">CBS 958.72</strain>
    </source>
</reference>
<organism evidence="2 3">
    <name type="scientific">Lasiosphaeria ovina</name>
    <dbReference type="NCBI Taxonomy" id="92902"/>
    <lineage>
        <taxon>Eukaryota</taxon>
        <taxon>Fungi</taxon>
        <taxon>Dikarya</taxon>
        <taxon>Ascomycota</taxon>
        <taxon>Pezizomycotina</taxon>
        <taxon>Sordariomycetes</taxon>
        <taxon>Sordariomycetidae</taxon>
        <taxon>Sordariales</taxon>
        <taxon>Lasiosphaeriaceae</taxon>
        <taxon>Lasiosphaeria</taxon>
    </lineage>
</organism>
<dbReference type="EMBL" id="JAULSN010000003">
    <property type="protein sequence ID" value="KAK3375643.1"/>
    <property type="molecule type" value="Genomic_DNA"/>
</dbReference>
<dbReference type="Proteomes" id="UP001287356">
    <property type="component" value="Unassembled WGS sequence"/>
</dbReference>
<proteinExistence type="predicted"/>
<evidence type="ECO:0000313" key="2">
    <source>
        <dbReference type="EMBL" id="KAK3375643.1"/>
    </source>
</evidence>
<gene>
    <name evidence="2" type="ORF">B0T24DRAFT_204759</name>
</gene>
<evidence type="ECO:0000256" key="1">
    <source>
        <dbReference type="SAM" id="MobiDB-lite"/>
    </source>
</evidence>
<feature type="region of interest" description="Disordered" evidence="1">
    <location>
        <begin position="1"/>
        <end position="170"/>
    </location>
</feature>